<reference evidence="1" key="1">
    <citation type="submission" date="2017-12" db="EMBL/GenBank/DDBJ databases">
        <title>Genome sequencing and analysis.</title>
        <authorList>
            <person name="Huang Y.-T."/>
        </authorList>
    </citation>
    <scope>NUCLEOTIDE SEQUENCE</scope>
    <source>
        <strain evidence="1">VGH116</strain>
    </source>
</reference>
<organism evidence="1 2">
    <name type="scientific">Morganella morganii</name>
    <name type="common">Proteus morganii</name>
    <dbReference type="NCBI Taxonomy" id="582"/>
    <lineage>
        <taxon>Bacteria</taxon>
        <taxon>Pseudomonadati</taxon>
        <taxon>Pseudomonadota</taxon>
        <taxon>Gammaproteobacteria</taxon>
        <taxon>Enterobacterales</taxon>
        <taxon>Morganellaceae</taxon>
        <taxon>Morganella</taxon>
    </lineage>
</organism>
<protein>
    <submittedName>
        <fullName evidence="1">Uncharacterized protein</fullName>
    </submittedName>
</protein>
<evidence type="ECO:0000313" key="1">
    <source>
        <dbReference type="EMBL" id="MBE8614612.1"/>
    </source>
</evidence>
<dbReference type="EMBL" id="PKLF01000031">
    <property type="protein sequence ID" value="MBE8614612.1"/>
    <property type="molecule type" value="Genomic_DNA"/>
</dbReference>
<dbReference type="RefSeq" id="WP_193830374.1">
    <property type="nucleotide sequence ID" value="NZ_PKLF01000031.1"/>
</dbReference>
<name>A0A8I0Q085_MORMO</name>
<evidence type="ECO:0000313" key="2">
    <source>
        <dbReference type="Proteomes" id="UP000650477"/>
    </source>
</evidence>
<dbReference type="AlphaFoldDB" id="A0A8I0Q085"/>
<proteinExistence type="predicted"/>
<gene>
    <name evidence="1" type="ORF">CYG68_19865</name>
</gene>
<sequence>MSKVFKLQYYPLGLAAKHLNCEEIELLILAHSGDITLYQYPDPALLIGYEPVAEVEIGAMIVRQTKTGRAYQEYVSSFDTQLTDVVLPAEEMEKASRFLNMSDDERKAEKKVNTTAKQCQFIAGLLRALKFTDEDFKGSLPELIKKIEHRAPAAAGIVLDEGKTLSDWLKKADVR</sequence>
<comment type="caution">
    <text evidence="1">The sequence shown here is derived from an EMBL/GenBank/DDBJ whole genome shotgun (WGS) entry which is preliminary data.</text>
</comment>
<accession>A0A8I0Q085</accession>
<dbReference type="Proteomes" id="UP000650477">
    <property type="component" value="Unassembled WGS sequence"/>
</dbReference>